<dbReference type="PIRSF" id="PIRSF001555">
    <property type="entry name" value="Asp_ammon_ligase"/>
    <property type="match status" value="1"/>
</dbReference>
<feature type="domain" description="Aminoacyl-transfer RNA synthetases class-II family profile" evidence="9">
    <location>
        <begin position="111"/>
        <end position="341"/>
    </location>
</feature>
<proteinExistence type="inferred from homology"/>
<dbReference type="GO" id="GO:0004071">
    <property type="term" value="F:aspartate-ammonia ligase activity"/>
    <property type="evidence" value="ECO:0007669"/>
    <property type="project" value="UniProtKB-EC"/>
</dbReference>
<evidence type="ECO:0000313" key="10">
    <source>
        <dbReference type="EMBL" id="MDQ1149879.1"/>
    </source>
</evidence>
<keyword evidence="11" id="KW-1185">Reference proteome</keyword>
<dbReference type="PANTHER" id="PTHR30073:SF5">
    <property type="entry name" value="ASPARTATE--AMMONIA LIGASE"/>
    <property type="match status" value="1"/>
</dbReference>
<evidence type="ECO:0000256" key="4">
    <source>
        <dbReference type="ARBA" id="ARBA00022741"/>
    </source>
</evidence>
<comment type="catalytic activity">
    <reaction evidence="7">
        <text>L-aspartate + NH4(+) + ATP = L-asparagine + AMP + diphosphate + H(+)</text>
        <dbReference type="Rhea" id="RHEA:11372"/>
        <dbReference type="ChEBI" id="CHEBI:15378"/>
        <dbReference type="ChEBI" id="CHEBI:28938"/>
        <dbReference type="ChEBI" id="CHEBI:29991"/>
        <dbReference type="ChEBI" id="CHEBI:30616"/>
        <dbReference type="ChEBI" id="CHEBI:33019"/>
        <dbReference type="ChEBI" id="CHEBI:58048"/>
        <dbReference type="ChEBI" id="CHEBI:456215"/>
        <dbReference type="EC" id="6.3.1.1"/>
    </reaction>
</comment>
<dbReference type="EC" id="6.3.1.1" evidence="7 8"/>
<comment type="subcellular location">
    <subcellularLocation>
        <location evidence="7">Cytoplasm</location>
    </subcellularLocation>
</comment>
<dbReference type="InterPro" id="IPR045864">
    <property type="entry name" value="aa-tRNA-synth_II/BPL/LPL"/>
</dbReference>
<name>A0ABU0U4I9_9SPHI</name>
<comment type="caution">
    <text evidence="10">The sequence shown here is derived from an EMBL/GenBank/DDBJ whole genome shotgun (WGS) entry which is preliminary data.</text>
</comment>
<sequence length="348" mass="39325">MRSSPRMVFHLTHMEGRKLLNTEVAISFVKDTFVQQLKKALNLIPISSPLVVLDGTGLNDDLNGIERPVSFPIKSLNEKRAVVVHSLAKWKRVRLKELEMLSGEGIVTDMKALRPDEDYTPIHSIYVDQWDWEKVIDKNQRNLASLKETVLKIYEALRFTELEVENKYPHTKAILPETITFISSEDLLQKYPNLTAKERENAITKEHGAVFLHGIGGALSNGVAHDGRAADYDDWSTANEDGHKGLNGDILVWNPVLNSAFELSSMGIRVDKTALAHQMEIRNCTEKSKLTFHSMLLNDELPESMGGGIGQSRVCMFMLKKQHIGEVQVSIWEEDKKVSLRREGIDIL</sequence>
<dbReference type="RefSeq" id="WP_307185639.1">
    <property type="nucleotide sequence ID" value="NZ_JAUTBA010000001.1"/>
</dbReference>
<organism evidence="10 11">
    <name type="scientific">Sphingobacterium zeae</name>
    <dbReference type="NCBI Taxonomy" id="1776859"/>
    <lineage>
        <taxon>Bacteria</taxon>
        <taxon>Pseudomonadati</taxon>
        <taxon>Bacteroidota</taxon>
        <taxon>Sphingobacteriia</taxon>
        <taxon>Sphingobacteriales</taxon>
        <taxon>Sphingobacteriaceae</taxon>
        <taxon>Sphingobacterium</taxon>
    </lineage>
</organism>
<evidence type="ECO:0000256" key="3">
    <source>
        <dbReference type="ARBA" id="ARBA00022605"/>
    </source>
</evidence>
<evidence type="ECO:0000256" key="7">
    <source>
        <dbReference type="HAMAP-Rule" id="MF_00555"/>
    </source>
</evidence>
<dbReference type="Pfam" id="PF03590">
    <property type="entry name" value="AsnA"/>
    <property type="match status" value="1"/>
</dbReference>
<reference evidence="10 11" key="1">
    <citation type="submission" date="2023-07" db="EMBL/GenBank/DDBJ databases">
        <title>Functional and genomic diversity of the sorghum phyllosphere microbiome.</title>
        <authorList>
            <person name="Shade A."/>
        </authorList>
    </citation>
    <scope>NUCLEOTIDE SEQUENCE [LARGE SCALE GENOMIC DNA]</scope>
    <source>
        <strain evidence="10 11">SORGH_AS_0892</strain>
    </source>
</reference>
<evidence type="ECO:0000256" key="2">
    <source>
        <dbReference type="ARBA" id="ARBA00022598"/>
    </source>
</evidence>
<gene>
    <name evidence="7" type="primary">asnA</name>
    <name evidence="10" type="ORF">QE382_001863</name>
</gene>
<comment type="similarity">
    <text evidence="7">Belongs to the class-II aminoacyl-tRNA synthetase family. AsnA subfamily.</text>
</comment>
<keyword evidence="2 7" id="KW-0436">Ligase</keyword>
<keyword evidence="4 7" id="KW-0547">Nucleotide-binding</keyword>
<evidence type="ECO:0000256" key="1">
    <source>
        <dbReference type="ARBA" id="ARBA00022490"/>
    </source>
</evidence>
<evidence type="ECO:0000256" key="8">
    <source>
        <dbReference type="NCBIfam" id="TIGR00669"/>
    </source>
</evidence>
<dbReference type="PROSITE" id="PS50862">
    <property type="entry name" value="AA_TRNA_LIGASE_II"/>
    <property type="match status" value="1"/>
</dbReference>
<evidence type="ECO:0000256" key="5">
    <source>
        <dbReference type="ARBA" id="ARBA00022840"/>
    </source>
</evidence>
<comment type="pathway">
    <text evidence="7">Amino-acid biosynthesis; L-asparagine biosynthesis; L-asparagine from L-aspartate (ammonia route): step 1/1.</text>
</comment>
<protein>
    <recommendedName>
        <fullName evidence="7 8">Aspartate--ammonia ligase</fullName>
        <ecNumber evidence="7 8">6.3.1.1</ecNumber>
    </recommendedName>
    <alternativeName>
        <fullName evidence="7">Asparagine synthetase A</fullName>
    </alternativeName>
</protein>
<dbReference type="PANTHER" id="PTHR30073">
    <property type="entry name" value="ASPARTATE--AMMONIA LIGASE"/>
    <property type="match status" value="1"/>
</dbReference>
<dbReference type="Gene3D" id="3.30.930.10">
    <property type="entry name" value="Bira Bifunctional Protein, Domain 2"/>
    <property type="match status" value="1"/>
</dbReference>
<keyword evidence="3 7" id="KW-0028">Amino-acid biosynthesis</keyword>
<evidence type="ECO:0000259" key="9">
    <source>
        <dbReference type="PROSITE" id="PS50862"/>
    </source>
</evidence>
<dbReference type="Proteomes" id="UP001244640">
    <property type="component" value="Unassembled WGS sequence"/>
</dbReference>
<evidence type="ECO:0000313" key="11">
    <source>
        <dbReference type="Proteomes" id="UP001244640"/>
    </source>
</evidence>
<dbReference type="InterPro" id="IPR004618">
    <property type="entry name" value="AsnA"/>
</dbReference>
<keyword evidence="6 7" id="KW-0061">Asparagine biosynthesis</keyword>
<evidence type="ECO:0000256" key="6">
    <source>
        <dbReference type="ARBA" id="ARBA00022888"/>
    </source>
</evidence>
<keyword evidence="5 7" id="KW-0067">ATP-binding</keyword>
<dbReference type="EMBL" id="JAUTBA010000001">
    <property type="protein sequence ID" value="MDQ1149879.1"/>
    <property type="molecule type" value="Genomic_DNA"/>
</dbReference>
<dbReference type="InterPro" id="IPR006195">
    <property type="entry name" value="aa-tRNA-synth_II"/>
</dbReference>
<accession>A0ABU0U4I9</accession>
<dbReference type="NCBIfam" id="TIGR00669">
    <property type="entry name" value="asnA"/>
    <property type="match status" value="1"/>
</dbReference>
<dbReference type="SUPFAM" id="SSF55681">
    <property type="entry name" value="Class II aaRS and biotin synthetases"/>
    <property type="match status" value="1"/>
</dbReference>
<dbReference type="HAMAP" id="MF_00555">
    <property type="entry name" value="AsnA"/>
    <property type="match status" value="1"/>
</dbReference>
<keyword evidence="1 7" id="KW-0963">Cytoplasm</keyword>